<dbReference type="PIRSF" id="PIRSF006446">
    <property type="entry name" value="Cyt_quinol_oxidase_1"/>
    <property type="match status" value="1"/>
</dbReference>
<keyword evidence="3 12" id="KW-0813">Transport</keyword>
<dbReference type="RefSeq" id="WP_389363738.1">
    <property type="nucleotide sequence ID" value="NZ_JBIACK010000015.1"/>
</dbReference>
<evidence type="ECO:0000256" key="3">
    <source>
        <dbReference type="ARBA" id="ARBA00022448"/>
    </source>
</evidence>
<organism evidence="13 14">
    <name type="scientific">Cytobacillus spartinae</name>
    <dbReference type="NCBI Taxonomy" id="3299023"/>
    <lineage>
        <taxon>Bacteria</taxon>
        <taxon>Bacillati</taxon>
        <taxon>Bacillota</taxon>
        <taxon>Bacilli</taxon>
        <taxon>Bacillales</taxon>
        <taxon>Bacillaceae</taxon>
        <taxon>Cytobacillus</taxon>
    </lineage>
</organism>
<evidence type="ECO:0000256" key="11">
    <source>
        <dbReference type="ARBA" id="ARBA00023136"/>
    </source>
</evidence>
<evidence type="ECO:0000256" key="1">
    <source>
        <dbReference type="ARBA" id="ARBA00004651"/>
    </source>
</evidence>
<evidence type="ECO:0000256" key="9">
    <source>
        <dbReference type="ARBA" id="ARBA00022989"/>
    </source>
</evidence>
<feature type="transmembrane region" description="Helical" evidence="12">
    <location>
        <begin position="317"/>
        <end position="343"/>
    </location>
</feature>
<dbReference type="PANTHER" id="PTHR30365">
    <property type="entry name" value="CYTOCHROME D UBIQUINOL OXIDASE"/>
    <property type="match status" value="1"/>
</dbReference>
<comment type="similarity">
    <text evidence="2 12">Belongs to the cytochrome ubiquinol oxidase subunit 1 family.</text>
</comment>
<proteinExistence type="inferred from homology"/>
<evidence type="ECO:0000256" key="4">
    <source>
        <dbReference type="ARBA" id="ARBA00022475"/>
    </source>
</evidence>
<evidence type="ECO:0000313" key="14">
    <source>
        <dbReference type="Proteomes" id="UP001601059"/>
    </source>
</evidence>
<keyword evidence="8 12" id="KW-0249">Electron transport</keyword>
<sequence>MDDLLIARSLFGTTMGFHIIFATIGVGLPLMMLTAELLYQKTKDQEYVVMAKRWTKAFAILLGVGIPTGTIAGVQLSLLWPGFMEVLGVVMALPFQIEIYAFFIEALFMSIYVYAAERIPPWARISSLVLVALGALASAVLITNVHAWQGTPRGFTIENGQITNVDPWVAFFNPSFAVTATHVALSAYTTGAFVIASVAAFKMLKSEFGTRIYNFHKKALMLSLIIGGIFSFFTAINGHEAAQYLHEYQPEKLAAAEGLFETQSHAPLAIGGYTDRETEKVKWAIHVPWALSFLAGDSFDTVVLGLNEWPEEEWPPLFVHTLFNAMVGVGTLLIMLSLVAYVWNKLLKKDRFPKFLMWLFVASGPMSILGIEFGWIFACTGRQPWVIYRTLATGDSVTTATNLGILFIMFAAIYVVLGIAVVFVLLYYFRKNTVMDDLHRAEQKGVPLYGANN</sequence>
<evidence type="ECO:0000313" key="13">
    <source>
        <dbReference type="EMBL" id="MFE8703308.1"/>
    </source>
</evidence>
<dbReference type="InterPro" id="IPR002585">
    <property type="entry name" value="Cyt-d_ubiquinol_oxidase_su_1"/>
</dbReference>
<evidence type="ECO:0000256" key="5">
    <source>
        <dbReference type="ARBA" id="ARBA00022617"/>
    </source>
</evidence>
<feature type="transmembrane region" description="Helical" evidence="12">
    <location>
        <begin position="355"/>
        <end position="378"/>
    </location>
</feature>
<feature type="transmembrane region" description="Helical" evidence="12">
    <location>
        <begin position="15"/>
        <end position="38"/>
    </location>
</feature>
<keyword evidence="7 12" id="KW-0479">Metal-binding</keyword>
<dbReference type="PANTHER" id="PTHR30365:SF14">
    <property type="entry name" value="CYTOCHROME BD MENAQUINOL OXIDASE SUBUNIT I-RELATED"/>
    <property type="match status" value="1"/>
</dbReference>
<evidence type="ECO:0000256" key="12">
    <source>
        <dbReference type="PIRNR" id="PIRNR006446"/>
    </source>
</evidence>
<reference evidence="13 14" key="1">
    <citation type="submission" date="2024-08" db="EMBL/GenBank/DDBJ databases">
        <title>Two novel Cytobacillus novel species.</title>
        <authorList>
            <person name="Liu G."/>
        </authorList>
    </citation>
    <scope>NUCLEOTIDE SEQUENCE [LARGE SCALE GENOMIC DNA]</scope>
    <source>
        <strain evidence="13 14">FJAT-54145</strain>
    </source>
</reference>
<keyword evidence="4 12" id="KW-1003">Cell membrane</keyword>
<feature type="transmembrane region" description="Helical" evidence="12">
    <location>
        <begin position="128"/>
        <end position="148"/>
    </location>
</feature>
<evidence type="ECO:0000256" key="10">
    <source>
        <dbReference type="ARBA" id="ARBA00023004"/>
    </source>
</evidence>
<gene>
    <name evidence="13" type="ORF">ACFYKX_22365</name>
</gene>
<dbReference type="Proteomes" id="UP001601059">
    <property type="component" value="Unassembled WGS sequence"/>
</dbReference>
<evidence type="ECO:0000256" key="7">
    <source>
        <dbReference type="ARBA" id="ARBA00022723"/>
    </source>
</evidence>
<feature type="transmembrane region" description="Helical" evidence="12">
    <location>
        <begin position="168"/>
        <end position="198"/>
    </location>
</feature>
<keyword evidence="6 12" id="KW-0812">Transmembrane</keyword>
<comment type="caution">
    <text evidence="13">The sequence shown here is derived from an EMBL/GenBank/DDBJ whole genome shotgun (WGS) entry which is preliminary data.</text>
</comment>
<feature type="transmembrane region" description="Helical" evidence="12">
    <location>
        <begin position="99"/>
        <end position="116"/>
    </location>
</feature>
<feature type="transmembrane region" description="Helical" evidence="12">
    <location>
        <begin position="405"/>
        <end position="429"/>
    </location>
</feature>
<evidence type="ECO:0000256" key="6">
    <source>
        <dbReference type="ARBA" id="ARBA00022692"/>
    </source>
</evidence>
<feature type="transmembrane region" description="Helical" evidence="12">
    <location>
        <begin position="219"/>
        <end position="236"/>
    </location>
</feature>
<keyword evidence="5 12" id="KW-0349">Heme</keyword>
<evidence type="ECO:0000256" key="2">
    <source>
        <dbReference type="ARBA" id="ARBA00009819"/>
    </source>
</evidence>
<keyword evidence="9 12" id="KW-1133">Transmembrane helix</keyword>
<protein>
    <submittedName>
        <fullName evidence="13">Cytochrome ubiquinol oxidase subunit I</fullName>
    </submittedName>
</protein>
<keyword evidence="14" id="KW-1185">Reference proteome</keyword>
<dbReference type="Pfam" id="PF01654">
    <property type="entry name" value="Cyt_bd_oxida_I"/>
    <property type="match status" value="1"/>
</dbReference>
<accession>A0ABW6KKD4</accession>
<name>A0ABW6KKD4_9BACI</name>
<keyword evidence="11 12" id="KW-0472">Membrane</keyword>
<dbReference type="EMBL" id="JBIACK010000015">
    <property type="protein sequence ID" value="MFE8703308.1"/>
    <property type="molecule type" value="Genomic_DNA"/>
</dbReference>
<evidence type="ECO:0000256" key="8">
    <source>
        <dbReference type="ARBA" id="ARBA00022982"/>
    </source>
</evidence>
<keyword evidence="10 12" id="KW-0408">Iron</keyword>
<comment type="subcellular location">
    <subcellularLocation>
        <location evidence="1">Cell membrane</location>
        <topology evidence="1">Multi-pass membrane protein</topology>
    </subcellularLocation>
</comment>
<feature type="transmembrane region" description="Helical" evidence="12">
    <location>
        <begin position="58"/>
        <end position="79"/>
    </location>
</feature>